<dbReference type="HOGENOM" id="CLU_138593_0_1_7"/>
<dbReference type="Pfam" id="PF11756">
    <property type="entry name" value="YgbA_NO"/>
    <property type="match status" value="1"/>
</dbReference>
<dbReference type="Proteomes" id="UP000006732">
    <property type="component" value="Chromosome"/>
</dbReference>
<organism evidence="1 2">
    <name type="scientific">Pelobacter propionicus (strain DSM 2379 / NBRC 103807 / OttBd1)</name>
    <dbReference type="NCBI Taxonomy" id="338966"/>
    <lineage>
        <taxon>Bacteria</taxon>
        <taxon>Pseudomonadati</taxon>
        <taxon>Thermodesulfobacteriota</taxon>
        <taxon>Desulfuromonadia</taxon>
        <taxon>Desulfuromonadales</taxon>
        <taxon>Desulfuromonadaceae</taxon>
        <taxon>Pelobacter</taxon>
    </lineage>
</organism>
<dbReference type="EMBL" id="CP000482">
    <property type="protein sequence ID" value="ABK97940.1"/>
    <property type="molecule type" value="Genomic_DNA"/>
</dbReference>
<protein>
    <recommendedName>
        <fullName evidence="3">Nitrous oxide-stimulated promoter family protein</fullName>
    </recommendedName>
</protein>
<reference evidence="1 2" key="1">
    <citation type="submission" date="2006-10" db="EMBL/GenBank/DDBJ databases">
        <title>Complete sequence of chromosome of Pelobacter propionicus DSM 2379.</title>
        <authorList>
            <consortium name="US DOE Joint Genome Institute"/>
            <person name="Copeland A."/>
            <person name="Lucas S."/>
            <person name="Lapidus A."/>
            <person name="Barry K."/>
            <person name="Detter J.C."/>
            <person name="Glavina del Rio T."/>
            <person name="Hammon N."/>
            <person name="Israni S."/>
            <person name="Dalin E."/>
            <person name="Tice H."/>
            <person name="Pitluck S."/>
            <person name="Saunders E."/>
            <person name="Brettin T."/>
            <person name="Bruce D."/>
            <person name="Han C."/>
            <person name="Tapia R."/>
            <person name="Schmutz J."/>
            <person name="Larimer F."/>
            <person name="Land M."/>
            <person name="Hauser L."/>
            <person name="Kyrpides N."/>
            <person name="Kim E."/>
            <person name="Lovley D."/>
            <person name="Richardson P."/>
        </authorList>
    </citation>
    <scope>NUCLEOTIDE SEQUENCE [LARGE SCALE GENOMIC DNA]</scope>
    <source>
        <strain evidence="2">DSM 2379 / NBRC 103807 / OttBd1</strain>
    </source>
</reference>
<evidence type="ECO:0000313" key="1">
    <source>
        <dbReference type="EMBL" id="ABK97940.1"/>
    </source>
</evidence>
<keyword evidence="2" id="KW-1185">Reference proteome</keyword>
<accession>A1AKS0</accession>
<dbReference type="NCBIfam" id="NF007714">
    <property type="entry name" value="PRK10410.1-2"/>
    <property type="match status" value="1"/>
</dbReference>
<dbReference type="KEGG" id="ppd:Ppro_0306"/>
<evidence type="ECO:0000313" key="2">
    <source>
        <dbReference type="Proteomes" id="UP000006732"/>
    </source>
</evidence>
<proteinExistence type="predicted"/>
<evidence type="ECO:0008006" key="3">
    <source>
        <dbReference type="Google" id="ProtNLM"/>
    </source>
</evidence>
<dbReference type="STRING" id="338966.Ppro_0306"/>
<dbReference type="InterPro" id="IPR020483">
    <property type="entry name" value="Uncharacterised_YgbA"/>
</dbReference>
<sequence>MITTMETMTKRQKKDIRLLTGFVRLYCAGHHGETSRVDVRLPADLGTVPLCGECGQLLSYAVSKRLSCPLEGEKPSCKRCRIHCYGDRERQKIRQVMAWAGKRMIMSGRLAYLWHYLF</sequence>
<dbReference type="eggNOG" id="ENOG5033MMY">
    <property type="taxonomic scope" value="Bacteria"/>
</dbReference>
<gene>
    <name evidence="1" type="ordered locus">Ppro_0306</name>
</gene>
<name>A1AKS0_PELPD</name>
<dbReference type="AlphaFoldDB" id="A1AKS0"/>